<keyword evidence="4" id="KW-0342">GTP-binding</keyword>
<dbReference type="PANTHER" id="PTHR43087:SF1">
    <property type="entry name" value="LAO_AO TRANSPORT SYSTEM ATPASE"/>
    <property type="match status" value="1"/>
</dbReference>
<dbReference type="GO" id="GO:0003924">
    <property type="term" value="F:GTPase activity"/>
    <property type="evidence" value="ECO:0007669"/>
    <property type="project" value="InterPro"/>
</dbReference>
<gene>
    <name evidence="6" type="ORF">JGI24_00181</name>
</gene>
<proteinExistence type="inferred from homology"/>
<dbReference type="NCBIfam" id="TIGR00750">
    <property type="entry name" value="lao"/>
    <property type="match status" value="1"/>
</dbReference>
<keyword evidence="7" id="KW-1185">Reference proteome</keyword>
<comment type="similarity">
    <text evidence="1">Belongs to the SIMIBI class G3E GTPase family. ArgK/MeaB subfamily.</text>
</comment>
<dbReference type="PANTHER" id="PTHR43087">
    <property type="entry name" value="LYSINE/ARGININE/ORNITHINE TRANSPORT SYSTEM KINASE"/>
    <property type="match status" value="1"/>
</dbReference>
<evidence type="ECO:0000256" key="5">
    <source>
        <dbReference type="ARBA" id="ARBA00023186"/>
    </source>
</evidence>
<dbReference type="InterPro" id="IPR005129">
    <property type="entry name" value="GTPase_ArgK"/>
</dbReference>
<dbReference type="AlphaFoldDB" id="A0A656D357"/>
<dbReference type="InterPro" id="IPR027417">
    <property type="entry name" value="P-loop_NTPase"/>
</dbReference>
<name>A0A656D357_KRYT1</name>
<dbReference type="Pfam" id="PF03308">
    <property type="entry name" value="MeaB"/>
    <property type="match status" value="1"/>
</dbReference>
<keyword evidence="6" id="KW-0808">Transferase</keyword>
<keyword evidence="3" id="KW-0378">Hydrolase</keyword>
<dbReference type="RefSeq" id="WP_072149678.1">
    <property type="nucleotide sequence ID" value="NZ_CZVU01000004.1"/>
</dbReference>
<accession>A0A656D357</accession>
<dbReference type="GO" id="GO:0005525">
    <property type="term" value="F:GTP binding"/>
    <property type="evidence" value="ECO:0007669"/>
    <property type="project" value="UniProtKB-KW"/>
</dbReference>
<dbReference type="Proteomes" id="UP000243065">
    <property type="component" value="Unassembled WGS sequence"/>
</dbReference>
<reference evidence="6 7" key="1">
    <citation type="submission" date="2015-11" db="EMBL/GenBank/DDBJ databases">
        <authorList>
            <person name="Varghese N."/>
        </authorList>
    </citation>
    <scope>NUCLEOTIDE SEQUENCE [LARGE SCALE GENOMIC DNA]</scope>
    <source>
        <strain evidence="6 7">JGI-24</strain>
    </source>
</reference>
<keyword evidence="5" id="KW-0143">Chaperone</keyword>
<evidence type="ECO:0000256" key="4">
    <source>
        <dbReference type="ARBA" id="ARBA00023134"/>
    </source>
</evidence>
<evidence type="ECO:0000256" key="2">
    <source>
        <dbReference type="ARBA" id="ARBA00022741"/>
    </source>
</evidence>
<organism evidence="6 7">
    <name type="scientific">Kryptobacter tengchongensis</name>
    <dbReference type="NCBI Taxonomy" id="1643429"/>
    <lineage>
        <taxon>Bacteria</taxon>
        <taxon>Pseudomonadati</taxon>
        <taxon>Candidatus Kryptoniota</taxon>
        <taxon>Candidatus Kryptobacter</taxon>
    </lineage>
</organism>
<dbReference type="GO" id="GO:0016301">
    <property type="term" value="F:kinase activity"/>
    <property type="evidence" value="ECO:0007669"/>
    <property type="project" value="UniProtKB-KW"/>
</dbReference>
<dbReference type="SUPFAM" id="SSF52540">
    <property type="entry name" value="P-loop containing nucleoside triphosphate hydrolases"/>
    <property type="match status" value="1"/>
</dbReference>
<keyword evidence="2" id="KW-0547">Nucleotide-binding</keyword>
<sequence>MIELVKKVIDGDFRAISKAISIIENEYEGAEELLKKIYKYTGKAYKIGITGPPGAGKSTLVFQLTKLLRNEKAKIGIIAVDPTSPFTGGSLLGDRVRMNELSLDEGVFIRSMATRGSLGGLSKKAVEAGDILDAGGFDYVIFETVGVGQSELDVVKVADTVIVVLVPESGDSIQAMKAGLMEIADIFVLNKSDREGADIAVNAIKSVLSFRVKKDEWEVEVVKTIGSTGAGVNELLNLIKKHREFLYNTGEFEKRRKEKLKLKIKEIVEEKLREDFWTDDRQKLLEEKVNLLTNLHINPFEVAEELIEHFYQQNSL</sequence>
<evidence type="ECO:0000313" key="6">
    <source>
        <dbReference type="EMBL" id="CUS96857.1"/>
    </source>
</evidence>
<evidence type="ECO:0000256" key="1">
    <source>
        <dbReference type="ARBA" id="ARBA00009625"/>
    </source>
</evidence>
<dbReference type="Gene3D" id="3.40.50.300">
    <property type="entry name" value="P-loop containing nucleotide triphosphate hydrolases"/>
    <property type="match status" value="1"/>
</dbReference>
<keyword evidence="6" id="KW-0418">Kinase</keyword>
<protein>
    <submittedName>
        <fullName evidence="6">LAO/AO transport system kinase</fullName>
    </submittedName>
</protein>
<dbReference type="EMBL" id="CZVU01000004">
    <property type="protein sequence ID" value="CUS96857.1"/>
    <property type="molecule type" value="Genomic_DNA"/>
</dbReference>
<dbReference type="InterPro" id="IPR052040">
    <property type="entry name" value="GTPase/Isobutyryl-CoA_mutase"/>
</dbReference>
<evidence type="ECO:0000256" key="3">
    <source>
        <dbReference type="ARBA" id="ARBA00022801"/>
    </source>
</evidence>
<dbReference type="CDD" id="cd03114">
    <property type="entry name" value="MMAA-like"/>
    <property type="match status" value="1"/>
</dbReference>
<evidence type="ECO:0000313" key="7">
    <source>
        <dbReference type="Proteomes" id="UP000243065"/>
    </source>
</evidence>